<protein>
    <recommendedName>
        <fullName evidence="3">Response regulatory domain-containing protein</fullName>
    </recommendedName>
</protein>
<keyword evidence="2" id="KW-1185">Reference proteome</keyword>
<comment type="caution">
    <text evidence="1">The sequence shown here is derived from an EMBL/GenBank/DDBJ whole genome shotgun (WGS) entry which is preliminary data.</text>
</comment>
<evidence type="ECO:0000313" key="2">
    <source>
        <dbReference type="Proteomes" id="UP000443153"/>
    </source>
</evidence>
<organism evidence="1 2">
    <name type="scientific">Maribacter luteus</name>
    <dbReference type="NCBI Taxonomy" id="2594478"/>
    <lineage>
        <taxon>Bacteria</taxon>
        <taxon>Pseudomonadati</taxon>
        <taxon>Bacteroidota</taxon>
        <taxon>Flavobacteriia</taxon>
        <taxon>Flavobacteriales</taxon>
        <taxon>Flavobacteriaceae</taxon>
        <taxon>Maribacter</taxon>
    </lineage>
</organism>
<reference evidence="1 2" key="1">
    <citation type="submission" date="2019-11" db="EMBL/GenBank/DDBJ databases">
        <title>Maribacter lutea sp. nov., a marine bacterium isolated from intertidal sand.</title>
        <authorList>
            <person name="Liu A."/>
        </authorList>
    </citation>
    <scope>NUCLEOTIDE SEQUENCE [LARGE SCALE GENOMIC DNA]</scope>
    <source>
        <strain evidence="1 2">RZ05</strain>
    </source>
</reference>
<dbReference type="EMBL" id="WKJH01000002">
    <property type="protein sequence ID" value="MRX63172.1"/>
    <property type="molecule type" value="Genomic_DNA"/>
</dbReference>
<proteinExistence type="predicted"/>
<dbReference type="AlphaFoldDB" id="A0A6I2MJ35"/>
<dbReference type="OrthoDB" id="673128at2"/>
<name>A0A6I2MJ35_9FLAO</name>
<dbReference type="Gene3D" id="3.40.50.2300">
    <property type="match status" value="1"/>
</dbReference>
<evidence type="ECO:0000313" key="1">
    <source>
        <dbReference type="EMBL" id="MRX63172.1"/>
    </source>
</evidence>
<sequence length="62" mass="7064">MPIMDGWEFSYEFVKLPLENIPRINIVSSSIDSRDIGKANTYDIVKVFIVKPLSDGVQPHDK</sequence>
<gene>
    <name evidence="1" type="ORF">GJ691_03215</name>
</gene>
<dbReference type="Proteomes" id="UP000443153">
    <property type="component" value="Unassembled WGS sequence"/>
</dbReference>
<evidence type="ECO:0008006" key="3">
    <source>
        <dbReference type="Google" id="ProtNLM"/>
    </source>
</evidence>
<accession>A0A6I2MJ35</accession>